<dbReference type="GO" id="GO:0070840">
    <property type="term" value="F:dynein complex binding"/>
    <property type="evidence" value="ECO:0007669"/>
    <property type="project" value="InterPro"/>
</dbReference>
<organism evidence="5 6">
    <name type="scientific">Anopheles stephensi</name>
    <name type="common">Indo-Pakistan malaria mosquito</name>
    <dbReference type="NCBI Taxonomy" id="30069"/>
    <lineage>
        <taxon>Eukaryota</taxon>
        <taxon>Metazoa</taxon>
        <taxon>Ecdysozoa</taxon>
        <taxon>Arthropoda</taxon>
        <taxon>Hexapoda</taxon>
        <taxon>Insecta</taxon>
        <taxon>Pterygota</taxon>
        <taxon>Neoptera</taxon>
        <taxon>Endopterygota</taxon>
        <taxon>Diptera</taxon>
        <taxon>Nematocera</taxon>
        <taxon>Culicoidea</taxon>
        <taxon>Culicidae</taxon>
        <taxon>Anophelinae</taxon>
        <taxon>Anopheles</taxon>
    </lineage>
</organism>
<dbReference type="VEuPathDB" id="VectorBase:ASTEI20_034299"/>
<reference evidence="5" key="2">
    <citation type="submission" date="2020-05" db="UniProtKB">
        <authorList>
            <consortium name="EnsemblMetazoa"/>
        </authorList>
    </citation>
    <scope>IDENTIFICATION</scope>
    <source>
        <strain evidence="5">Indian</strain>
    </source>
</reference>
<feature type="coiled-coil region" evidence="3">
    <location>
        <begin position="319"/>
        <end position="367"/>
    </location>
</feature>
<keyword evidence="6" id="KW-1185">Reference proteome</keyword>
<proteinExistence type="inferred from homology"/>
<dbReference type="Proteomes" id="UP000076408">
    <property type="component" value="Unassembled WGS sequence"/>
</dbReference>
<name>A0A182YHB5_ANOST</name>
<dbReference type="PANTHER" id="PTHR31233:SF6">
    <property type="entry name" value="PROTEIN BICAUDAL D"/>
    <property type="match status" value="1"/>
</dbReference>
<dbReference type="EnsemblMetazoa" id="ASTEI07851-RA">
    <property type="protein sequence ID" value="ASTEI07851-PA"/>
    <property type="gene ID" value="ASTEI07851"/>
</dbReference>
<feature type="compositionally biased region" description="Low complexity" evidence="4">
    <location>
        <begin position="761"/>
        <end position="780"/>
    </location>
</feature>
<dbReference type="GO" id="GO:0005794">
    <property type="term" value="C:Golgi apparatus"/>
    <property type="evidence" value="ECO:0007669"/>
    <property type="project" value="TreeGrafter"/>
</dbReference>
<feature type="compositionally biased region" description="Gly residues" evidence="4">
    <location>
        <begin position="738"/>
        <end position="750"/>
    </location>
</feature>
<comment type="similarity">
    <text evidence="1">Belongs to the BicD family.</text>
</comment>
<dbReference type="STRING" id="30069.A0A182YHB5"/>
<keyword evidence="2 3" id="KW-0175">Coiled coil</keyword>
<feature type="coiled-coil region" evidence="3">
    <location>
        <begin position="676"/>
        <end position="724"/>
    </location>
</feature>
<protein>
    <submittedName>
        <fullName evidence="5">Uncharacterized protein</fullName>
    </submittedName>
</protein>
<evidence type="ECO:0000256" key="4">
    <source>
        <dbReference type="SAM" id="MobiDB-lite"/>
    </source>
</evidence>
<evidence type="ECO:0000256" key="3">
    <source>
        <dbReference type="SAM" id="Coils"/>
    </source>
</evidence>
<dbReference type="VEuPathDB" id="VectorBase:ASTEI07851"/>
<dbReference type="PANTHER" id="PTHR31233">
    <property type="entry name" value="BICAUDAL D FAMILY MEMBER"/>
    <property type="match status" value="1"/>
</dbReference>
<feature type="region of interest" description="Disordered" evidence="4">
    <location>
        <begin position="731"/>
        <end position="780"/>
    </location>
</feature>
<dbReference type="GO" id="GO:0005829">
    <property type="term" value="C:cytosol"/>
    <property type="evidence" value="ECO:0007669"/>
    <property type="project" value="TreeGrafter"/>
</dbReference>
<dbReference type="InterPro" id="IPR018477">
    <property type="entry name" value="BICD"/>
</dbReference>
<evidence type="ECO:0000256" key="2">
    <source>
        <dbReference type="ARBA" id="ARBA00023054"/>
    </source>
</evidence>
<evidence type="ECO:0000313" key="5">
    <source>
        <dbReference type="EnsemblMetazoa" id="ASTEI07851-PA"/>
    </source>
</evidence>
<reference evidence="6" key="1">
    <citation type="journal article" date="2014" name="Genome Biol.">
        <title>Genome analysis of a major urban malaria vector mosquito, Anopheles stephensi.</title>
        <authorList>
            <person name="Jiang X."/>
            <person name="Peery A."/>
            <person name="Hall A.B."/>
            <person name="Sharma A."/>
            <person name="Chen X.G."/>
            <person name="Waterhouse R.M."/>
            <person name="Komissarov A."/>
            <person name="Riehle M.M."/>
            <person name="Shouche Y."/>
            <person name="Sharakhova M.V."/>
            <person name="Lawson D."/>
            <person name="Pakpour N."/>
            <person name="Arensburger P."/>
            <person name="Davidson V.L."/>
            <person name="Eiglmeier K."/>
            <person name="Emrich S."/>
            <person name="George P."/>
            <person name="Kennedy R.C."/>
            <person name="Mane S.P."/>
            <person name="Maslen G."/>
            <person name="Oringanje C."/>
            <person name="Qi Y."/>
            <person name="Settlage R."/>
            <person name="Tojo M."/>
            <person name="Tubio J.M."/>
            <person name="Unger M.F."/>
            <person name="Wang B."/>
            <person name="Vernick K.D."/>
            <person name="Ribeiro J.M."/>
            <person name="James A.A."/>
            <person name="Michel K."/>
            <person name="Riehle M.A."/>
            <person name="Luckhart S."/>
            <person name="Sharakhov I.V."/>
            <person name="Tu Z."/>
        </authorList>
    </citation>
    <scope>NUCLEOTIDE SEQUENCE [LARGE SCALE GENOMIC DNA]</scope>
    <source>
        <strain evidence="6">Indian</strain>
    </source>
</reference>
<sequence>MTSSAELETLRSEIERLTRELDQVSSENIQSAKYGLGLLEEKQNLQVKCEELESLYENTKHELDITQEALQKFQKTQQVTTKTGIEQEDALLNESAAMETSLNMQIVELENETKQLRHELDRVTSERDRMLQENAEIGRDKSGTEAERARLKAELKDMKYREARMLADYSELEEENISLQKQVSSLRSSQVEFEGAKHEIRRLTEEIQLLNSQVEELASLKKIAEKQMEDALTALQVERENKYALKKELDAHINRESMYNISNLAYSIRSMEENALNSSDCEEEIPALRDSTLKRLEATLEAETADLKSPDGTKGDLFSEIHLNELKKLEKQLETMETEKLCLTANLRDAQQNLDKSQNDLQNFMAKLMLLAAHVDALHTLKKQIQIEENITVSAAKDKDVNDKLNEAIVQYSSWFTLSSKEIDTLKADLAELQKGLNCSDAMTVLRNEITNLKNKLLSVEQKSLDLHSDIQVLTTLSQTAGQSLNTTRTNLVALSDDLAQLYHLVFENDSLTAIQSQLKSDILTSKPHVFEDLQALSDAVEIRKYVDTVSDQIRYLKTAVEHTIELNKDKVVTDSSVTSSGDVKEAKEEIADLHEQIIKLRSLLSTKREQIATLRTVLKSNKNTAEVALTNLKSKYENEKLVVSDTMSKLRNELRILKEDAATFSSLRAMFAARCEEYVTQVDELTHQLAAAEEEKKTLNQLLRLAVQQKLGLTQKLEELEMDREMRHVRRPAASQRGGGGGGGGGGGKSAFSRGQPARNSLQNPNSNSNSNNPNQAFF</sequence>
<accession>A0A182YHB5</accession>
<feature type="coiled-coil region" evidence="3">
    <location>
        <begin position="7"/>
        <end position="241"/>
    </location>
</feature>
<dbReference type="GO" id="GO:0008093">
    <property type="term" value="F:cytoskeletal anchor activity"/>
    <property type="evidence" value="ECO:0007669"/>
    <property type="project" value="InterPro"/>
</dbReference>
<dbReference type="GO" id="GO:0072393">
    <property type="term" value="P:microtubule anchoring at microtubule organizing center"/>
    <property type="evidence" value="ECO:0007669"/>
    <property type="project" value="TreeGrafter"/>
</dbReference>
<evidence type="ECO:0000256" key="1">
    <source>
        <dbReference type="ARBA" id="ARBA00010061"/>
    </source>
</evidence>
<evidence type="ECO:0000313" key="6">
    <source>
        <dbReference type="Proteomes" id="UP000076408"/>
    </source>
</evidence>
<dbReference type="GO" id="GO:0034452">
    <property type="term" value="F:dynactin binding"/>
    <property type="evidence" value="ECO:0007669"/>
    <property type="project" value="TreeGrafter"/>
</dbReference>
<dbReference type="VEuPathDB" id="VectorBase:ASTE005505"/>
<dbReference type="GO" id="GO:0070507">
    <property type="term" value="P:regulation of microtubule cytoskeleton organization"/>
    <property type="evidence" value="ECO:0007669"/>
    <property type="project" value="TreeGrafter"/>
</dbReference>
<dbReference type="Gene3D" id="6.10.250.2470">
    <property type="match status" value="1"/>
</dbReference>
<dbReference type="Pfam" id="PF09730">
    <property type="entry name" value="BicD"/>
    <property type="match status" value="2"/>
</dbReference>
<dbReference type="OMA" id="ARQDTFI"/>
<dbReference type="AlphaFoldDB" id="A0A182YHB5"/>